<name>A0A9X3ENZ0_9GAMM</name>
<dbReference type="AlphaFoldDB" id="A0A9X3ENZ0"/>
<dbReference type="Proteomes" id="UP001150830">
    <property type="component" value="Unassembled WGS sequence"/>
</dbReference>
<accession>A0A9X3ENZ0</accession>
<gene>
    <name evidence="2" type="ORF">OUO13_13220</name>
</gene>
<proteinExistence type="predicted"/>
<organism evidence="2 3">
    <name type="scientific">Parathalassolituus penaei</name>
    <dbReference type="NCBI Taxonomy" id="2997323"/>
    <lineage>
        <taxon>Bacteria</taxon>
        <taxon>Pseudomonadati</taxon>
        <taxon>Pseudomonadota</taxon>
        <taxon>Gammaproteobacteria</taxon>
        <taxon>Oceanospirillales</taxon>
        <taxon>Oceanospirillaceae</taxon>
        <taxon>Parathalassolituus</taxon>
    </lineage>
</organism>
<evidence type="ECO:0000256" key="1">
    <source>
        <dbReference type="SAM" id="MobiDB-lite"/>
    </source>
</evidence>
<protein>
    <submittedName>
        <fullName evidence="2">Uncharacterized protein</fullName>
    </submittedName>
</protein>
<dbReference type="EMBL" id="JAPNOA010000039">
    <property type="protein sequence ID" value="MCY0966148.1"/>
    <property type="molecule type" value="Genomic_DNA"/>
</dbReference>
<feature type="region of interest" description="Disordered" evidence="1">
    <location>
        <begin position="82"/>
        <end position="102"/>
    </location>
</feature>
<comment type="caution">
    <text evidence="2">The sequence shown here is derived from an EMBL/GenBank/DDBJ whole genome shotgun (WGS) entry which is preliminary data.</text>
</comment>
<keyword evidence="3" id="KW-1185">Reference proteome</keyword>
<dbReference type="RefSeq" id="WP_283174359.1">
    <property type="nucleotide sequence ID" value="NZ_JAPNOA010000039.1"/>
</dbReference>
<sequence length="102" mass="11404">MNALAIIKTLASAVSWQLLQDTLTAVLGRIQWTVVLERLLTRVLIGLLQWVKGLSTNDVVDETVDLIAAMLEQKRLLKATEYQLRQDRRTPGTTDENTGAND</sequence>
<feature type="compositionally biased region" description="Polar residues" evidence="1">
    <location>
        <begin position="91"/>
        <end position="102"/>
    </location>
</feature>
<evidence type="ECO:0000313" key="3">
    <source>
        <dbReference type="Proteomes" id="UP001150830"/>
    </source>
</evidence>
<evidence type="ECO:0000313" key="2">
    <source>
        <dbReference type="EMBL" id="MCY0966148.1"/>
    </source>
</evidence>
<reference evidence="2" key="1">
    <citation type="submission" date="2022-11" db="EMBL/GenBank/DDBJ databases">
        <title>Parathalassolutuus dongxingensis gen. nov., sp. nov., a novel member of family Oceanospirillaceae isolated from a coastal shrimp pond in Guangxi, China.</title>
        <authorList>
            <person name="Chen H."/>
        </authorList>
    </citation>
    <scope>NUCLEOTIDE SEQUENCE</scope>
    <source>
        <strain evidence="2">G-43</strain>
    </source>
</reference>